<dbReference type="NCBIfam" id="TIGR04335">
    <property type="entry name" value="AmmeMemoSam_A"/>
    <property type="match status" value="1"/>
</dbReference>
<sequence length="170" mass="19223">MKEHSLIKLARKSIRVYIEENLVISPPKNLTKEMKEKAGVFVPLFINRRLRGCIGTFEPNHSNVAEETIYNAIASATQDQRFPPVTTAEIDSLQLSIDILSSLVPVESSQELDAKKFGVMIKSGEKVGVMLPDLPDINVPEQQIDLCYYKGGIKKNEPIEMFRFTVKRLF</sequence>
<reference evidence="2 3" key="1">
    <citation type="submission" date="2017-09" db="EMBL/GenBank/DDBJ databases">
        <title>Depth-based differentiation of microbial function through sediment-hosted aquifers and enrichment of novel symbionts in the deep terrestrial subsurface.</title>
        <authorList>
            <person name="Probst A.J."/>
            <person name="Ladd B."/>
            <person name="Jarett J.K."/>
            <person name="Geller-Mcgrath D.E."/>
            <person name="Sieber C.M."/>
            <person name="Emerson J.B."/>
            <person name="Anantharaman K."/>
            <person name="Thomas B.C."/>
            <person name="Malmstrom R."/>
            <person name="Stieglmeier M."/>
            <person name="Klingl A."/>
            <person name="Woyke T."/>
            <person name="Ryan C.M."/>
            <person name="Banfield J.F."/>
        </authorList>
    </citation>
    <scope>NUCLEOTIDE SEQUENCE [LARGE SCALE GENOMIC DNA]</scope>
    <source>
        <strain evidence="2">CG08_land_8_20_14_0_20_45_16</strain>
    </source>
</reference>
<dbReference type="Gene3D" id="3.30.700.20">
    <property type="entry name" value="Hypothetical protein ph0010, domain 1"/>
    <property type="match status" value="1"/>
</dbReference>
<comment type="caution">
    <text evidence="2">The sequence shown here is derived from an EMBL/GenBank/DDBJ whole genome shotgun (WGS) entry which is preliminary data.</text>
</comment>
<organism evidence="2 3">
    <name type="scientific">Candidatus Saganbacteria bacterium CG08_land_8_20_14_0_20_45_16</name>
    <dbReference type="NCBI Taxonomy" id="2014293"/>
    <lineage>
        <taxon>Bacteria</taxon>
        <taxon>Bacillati</taxon>
        <taxon>Saganbacteria</taxon>
    </lineage>
</organism>
<protein>
    <submittedName>
        <fullName evidence="2">AmmeMemoRadiSam system protein A</fullName>
    </submittedName>
</protein>
<dbReference type="InterPro" id="IPR027485">
    <property type="entry name" value="AMMECR1_N"/>
</dbReference>
<dbReference type="SUPFAM" id="SSF143447">
    <property type="entry name" value="AMMECR1-like"/>
    <property type="match status" value="1"/>
</dbReference>
<evidence type="ECO:0000313" key="3">
    <source>
        <dbReference type="Proteomes" id="UP000231343"/>
    </source>
</evidence>
<name>A0A2H0Y1J4_UNCSA</name>
<dbReference type="Pfam" id="PF01871">
    <property type="entry name" value="AMMECR1"/>
    <property type="match status" value="1"/>
</dbReference>
<gene>
    <name evidence="2" type="primary">amrA</name>
    <name evidence="2" type="ORF">COT42_00865</name>
</gene>
<dbReference type="InterPro" id="IPR036071">
    <property type="entry name" value="AMMECR1_dom_sf"/>
</dbReference>
<evidence type="ECO:0000313" key="2">
    <source>
        <dbReference type="EMBL" id="PIS31580.1"/>
    </source>
</evidence>
<dbReference type="EMBL" id="PEYM01000009">
    <property type="protein sequence ID" value="PIS31580.1"/>
    <property type="molecule type" value="Genomic_DNA"/>
</dbReference>
<dbReference type="PANTHER" id="PTHR13016:SF0">
    <property type="entry name" value="AMME SYNDROME CANDIDATE GENE 1 PROTEIN"/>
    <property type="match status" value="1"/>
</dbReference>
<accession>A0A2H0Y1J4</accession>
<evidence type="ECO:0000259" key="1">
    <source>
        <dbReference type="PROSITE" id="PS51112"/>
    </source>
</evidence>
<dbReference type="PROSITE" id="PS51112">
    <property type="entry name" value="AMMECR1"/>
    <property type="match status" value="1"/>
</dbReference>
<dbReference type="InterPro" id="IPR002733">
    <property type="entry name" value="AMMECR1_domain"/>
</dbReference>
<dbReference type="InterPro" id="IPR023473">
    <property type="entry name" value="AMMECR1"/>
</dbReference>
<proteinExistence type="predicted"/>
<dbReference type="Proteomes" id="UP000231343">
    <property type="component" value="Unassembled WGS sequence"/>
</dbReference>
<dbReference type="PANTHER" id="PTHR13016">
    <property type="entry name" value="AMMECR1 HOMOLOG"/>
    <property type="match status" value="1"/>
</dbReference>
<feature type="domain" description="AMMECR1" evidence="1">
    <location>
        <begin position="1"/>
        <end position="170"/>
    </location>
</feature>
<dbReference type="InterPro" id="IPR027623">
    <property type="entry name" value="AmmeMemoSam_A"/>
</dbReference>
<dbReference type="AlphaFoldDB" id="A0A2H0Y1J4"/>